<dbReference type="AlphaFoldDB" id="A0A814PXP7"/>
<dbReference type="Proteomes" id="UP000663868">
    <property type="component" value="Unassembled WGS sequence"/>
</dbReference>
<keyword evidence="1 5" id="KW-0245">EGF-like domain</keyword>
<dbReference type="CDD" id="cd00054">
    <property type="entry name" value="EGF_CA"/>
    <property type="match status" value="1"/>
</dbReference>
<dbReference type="PANTHER" id="PTHR24049:SF22">
    <property type="entry name" value="DROSOPHILA CRUMBS HOMOLOG"/>
    <property type="match status" value="1"/>
</dbReference>
<comment type="caution">
    <text evidence="5">Lacks conserved residue(s) required for the propagation of feature annotation.</text>
</comment>
<comment type="caution">
    <text evidence="8">The sequence shown here is derived from an EMBL/GenBank/DDBJ whole genome shotgun (WGS) entry which is preliminary data.</text>
</comment>
<evidence type="ECO:0000313" key="9">
    <source>
        <dbReference type="EMBL" id="CAF4088823.1"/>
    </source>
</evidence>
<feature type="domain" description="EGF-like" evidence="7">
    <location>
        <begin position="23"/>
        <end position="62"/>
    </location>
</feature>
<dbReference type="Pfam" id="PF00008">
    <property type="entry name" value="EGF"/>
    <property type="match status" value="3"/>
</dbReference>
<dbReference type="PROSITE" id="PS00022">
    <property type="entry name" value="EGF_1"/>
    <property type="match status" value="3"/>
</dbReference>
<evidence type="ECO:0000256" key="3">
    <source>
        <dbReference type="ARBA" id="ARBA00022737"/>
    </source>
</evidence>
<dbReference type="PROSITE" id="PS01186">
    <property type="entry name" value="EGF_2"/>
    <property type="match status" value="1"/>
</dbReference>
<dbReference type="Proteomes" id="UP000663860">
    <property type="component" value="Unassembled WGS sequence"/>
</dbReference>
<evidence type="ECO:0000313" key="10">
    <source>
        <dbReference type="Proteomes" id="UP000663860"/>
    </source>
</evidence>
<feature type="disulfide bond" evidence="5">
    <location>
        <begin position="52"/>
        <end position="61"/>
    </location>
</feature>
<dbReference type="SUPFAM" id="SSF57196">
    <property type="entry name" value="EGF/Laminin"/>
    <property type="match status" value="3"/>
</dbReference>
<dbReference type="InterPro" id="IPR051022">
    <property type="entry name" value="Notch_Cell-Fate_Det"/>
</dbReference>
<evidence type="ECO:0000256" key="2">
    <source>
        <dbReference type="ARBA" id="ARBA00022729"/>
    </source>
</evidence>
<feature type="domain" description="EGF-like" evidence="7">
    <location>
        <begin position="83"/>
        <end position="120"/>
    </location>
</feature>
<dbReference type="Gene3D" id="2.10.25.10">
    <property type="entry name" value="Laminin"/>
    <property type="match status" value="3"/>
</dbReference>
<feature type="domain" description="EGF-like" evidence="7">
    <location>
        <begin position="124"/>
        <end position="161"/>
    </location>
</feature>
<feature type="disulfide bond" evidence="5">
    <location>
        <begin position="151"/>
        <end position="160"/>
    </location>
</feature>
<evidence type="ECO:0000256" key="5">
    <source>
        <dbReference type="PROSITE-ProRule" id="PRU00076"/>
    </source>
</evidence>
<dbReference type="EMBL" id="CAJOBB010004431">
    <property type="protein sequence ID" value="CAF4088823.1"/>
    <property type="molecule type" value="Genomic_DNA"/>
</dbReference>
<dbReference type="InterPro" id="IPR000742">
    <property type="entry name" value="EGF"/>
</dbReference>
<keyword evidence="3" id="KW-0677">Repeat</keyword>
<dbReference type="GO" id="GO:0005886">
    <property type="term" value="C:plasma membrane"/>
    <property type="evidence" value="ECO:0007669"/>
    <property type="project" value="TreeGrafter"/>
</dbReference>
<feature type="signal peptide" evidence="6">
    <location>
        <begin position="1"/>
        <end position="20"/>
    </location>
</feature>
<dbReference type="PANTHER" id="PTHR24049">
    <property type="entry name" value="CRUMBS FAMILY MEMBER"/>
    <property type="match status" value="1"/>
</dbReference>
<evidence type="ECO:0000256" key="4">
    <source>
        <dbReference type="ARBA" id="ARBA00023157"/>
    </source>
</evidence>
<dbReference type="GO" id="GO:0007157">
    <property type="term" value="P:heterophilic cell-cell adhesion via plasma membrane cell adhesion molecules"/>
    <property type="evidence" value="ECO:0007669"/>
    <property type="project" value="TreeGrafter"/>
</dbReference>
<dbReference type="EMBL" id="CAJNOE010000275">
    <property type="protein sequence ID" value="CAF1111791.1"/>
    <property type="molecule type" value="Genomic_DNA"/>
</dbReference>
<evidence type="ECO:0000259" key="7">
    <source>
        <dbReference type="PROSITE" id="PS50026"/>
    </source>
</evidence>
<feature type="chain" id="PRO_5036410622" description="EGF-like domain-containing protein" evidence="6">
    <location>
        <begin position="21"/>
        <end position="167"/>
    </location>
</feature>
<protein>
    <recommendedName>
        <fullName evidence="7">EGF-like domain-containing protein</fullName>
    </recommendedName>
</protein>
<sequence length="167" mass="17903">MHSISIIVIMVSICYINVNGQDMRKFCSANSNLCNNGGTCVITSNNDFRCLCRSGFTGIRCDDIESGSFAIVRKSAKNSFEKLNNACPINPCYNGGTCSIVLGSAFKCACPPNFKGMFCEAVNDMNQCAFEICENGGSCVPNSSEGVKCICTAEWAGPLCDYPTGNF</sequence>
<dbReference type="GO" id="GO:0032991">
    <property type="term" value="C:protein-containing complex"/>
    <property type="evidence" value="ECO:0007669"/>
    <property type="project" value="TreeGrafter"/>
</dbReference>
<dbReference type="GO" id="GO:0005509">
    <property type="term" value="F:calcium ion binding"/>
    <property type="evidence" value="ECO:0007669"/>
    <property type="project" value="InterPro"/>
</dbReference>
<feature type="disulfide bond" evidence="5">
    <location>
        <begin position="110"/>
        <end position="119"/>
    </location>
</feature>
<evidence type="ECO:0000256" key="1">
    <source>
        <dbReference type="ARBA" id="ARBA00022536"/>
    </source>
</evidence>
<dbReference type="SMART" id="SM00181">
    <property type="entry name" value="EGF"/>
    <property type="match status" value="3"/>
</dbReference>
<reference evidence="8" key="1">
    <citation type="submission" date="2021-02" db="EMBL/GenBank/DDBJ databases">
        <authorList>
            <person name="Nowell W R."/>
        </authorList>
    </citation>
    <scope>NUCLEOTIDE SEQUENCE</scope>
</reference>
<dbReference type="GO" id="GO:0045197">
    <property type="term" value="P:establishment or maintenance of epithelial cell apical/basal polarity"/>
    <property type="evidence" value="ECO:0007669"/>
    <property type="project" value="TreeGrafter"/>
</dbReference>
<dbReference type="SMART" id="SM00179">
    <property type="entry name" value="EGF_CA"/>
    <property type="match status" value="3"/>
</dbReference>
<keyword evidence="4 5" id="KW-1015">Disulfide bond</keyword>
<keyword evidence="2 6" id="KW-0732">Signal</keyword>
<accession>A0A814PXP7</accession>
<dbReference type="PROSITE" id="PS50026">
    <property type="entry name" value="EGF_3"/>
    <property type="match status" value="3"/>
</dbReference>
<dbReference type="InterPro" id="IPR001881">
    <property type="entry name" value="EGF-like_Ca-bd_dom"/>
</dbReference>
<proteinExistence type="predicted"/>
<evidence type="ECO:0000313" key="8">
    <source>
        <dbReference type="EMBL" id="CAF1111791.1"/>
    </source>
</evidence>
<gene>
    <name evidence="8" type="ORF">IZO911_LOCUS23631</name>
    <name evidence="9" type="ORF">KXQ929_LOCUS33826</name>
</gene>
<evidence type="ECO:0000256" key="6">
    <source>
        <dbReference type="SAM" id="SignalP"/>
    </source>
</evidence>
<organism evidence="8 10">
    <name type="scientific">Adineta steineri</name>
    <dbReference type="NCBI Taxonomy" id="433720"/>
    <lineage>
        <taxon>Eukaryota</taxon>
        <taxon>Metazoa</taxon>
        <taxon>Spiralia</taxon>
        <taxon>Gnathifera</taxon>
        <taxon>Rotifera</taxon>
        <taxon>Eurotatoria</taxon>
        <taxon>Bdelloidea</taxon>
        <taxon>Adinetida</taxon>
        <taxon>Adinetidae</taxon>
        <taxon>Adineta</taxon>
    </lineage>
</organism>
<name>A0A814PXP7_9BILA</name>